<proteinExistence type="predicted"/>
<protein>
    <submittedName>
        <fullName evidence="1">Uncharacterized protein</fullName>
    </submittedName>
</protein>
<comment type="caution">
    <text evidence="1">The sequence shown here is derived from an EMBL/GenBank/DDBJ whole genome shotgun (WGS) entry which is preliminary data.</text>
</comment>
<name>A0A8H6FKX2_9LECA</name>
<accession>A0A8H6FKX2</accession>
<dbReference type="Proteomes" id="UP000593566">
    <property type="component" value="Unassembled WGS sequence"/>
</dbReference>
<dbReference type="EMBL" id="JACCJB010000002">
    <property type="protein sequence ID" value="KAF6230397.1"/>
    <property type="molecule type" value="Genomic_DNA"/>
</dbReference>
<dbReference type="RefSeq" id="XP_037157654.1">
    <property type="nucleotide sequence ID" value="XM_037295653.1"/>
</dbReference>
<reference evidence="1 2" key="1">
    <citation type="journal article" date="2020" name="Genomics">
        <title>Complete, high-quality genomes from long-read metagenomic sequencing of two wolf lichen thalli reveals enigmatic genome architecture.</title>
        <authorList>
            <person name="McKenzie S.K."/>
            <person name="Walston R.F."/>
            <person name="Allen J.L."/>
        </authorList>
    </citation>
    <scope>NUCLEOTIDE SEQUENCE [LARGE SCALE GENOMIC DNA]</scope>
    <source>
        <strain evidence="1">WasteWater1</strain>
    </source>
</reference>
<dbReference type="GeneID" id="59333145"/>
<keyword evidence="2" id="KW-1185">Reference proteome</keyword>
<sequence length="158" mass="17971">MQRVGSLEHNKRGLVQNPVWDGHDLFKGRIAIYRNTQVVFTFVDVEIPKDLRGKVSNKTHLGLSMFDNAISTFGGKVPTAESSSAIDVLLDFKPDLYTYTWNFRWNTTMYANWNGATDVEPWRIYGSPSEYGLFEETAFAGKDCFETRAMAPFFADHA</sequence>
<organism evidence="1 2">
    <name type="scientific">Letharia lupina</name>
    <dbReference type="NCBI Taxonomy" id="560253"/>
    <lineage>
        <taxon>Eukaryota</taxon>
        <taxon>Fungi</taxon>
        <taxon>Dikarya</taxon>
        <taxon>Ascomycota</taxon>
        <taxon>Pezizomycotina</taxon>
        <taxon>Lecanoromycetes</taxon>
        <taxon>OSLEUM clade</taxon>
        <taxon>Lecanoromycetidae</taxon>
        <taxon>Lecanorales</taxon>
        <taxon>Lecanorineae</taxon>
        <taxon>Parmeliaceae</taxon>
        <taxon>Letharia</taxon>
    </lineage>
</organism>
<evidence type="ECO:0000313" key="2">
    <source>
        <dbReference type="Proteomes" id="UP000593566"/>
    </source>
</evidence>
<gene>
    <name evidence="1" type="ORF">HO133_004739</name>
</gene>
<dbReference type="AlphaFoldDB" id="A0A8H6FKX2"/>
<evidence type="ECO:0000313" key="1">
    <source>
        <dbReference type="EMBL" id="KAF6230397.1"/>
    </source>
</evidence>